<evidence type="ECO:0000313" key="2">
    <source>
        <dbReference type="Proteomes" id="UP000005244"/>
    </source>
</evidence>
<protein>
    <submittedName>
        <fullName evidence="1">Uncharacterized protein</fullName>
    </submittedName>
</protein>
<organism evidence="1 2">
    <name type="scientific">Peptoanaerobacter stomatis</name>
    <dbReference type="NCBI Taxonomy" id="796937"/>
    <lineage>
        <taxon>Bacteria</taxon>
        <taxon>Bacillati</taxon>
        <taxon>Bacillota</taxon>
        <taxon>Clostridia</taxon>
        <taxon>Peptostreptococcales</taxon>
        <taxon>Filifactoraceae</taxon>
        <taxon>Peptoanaerobacter</taxon>
    </lineage>
</organism>
<dbReference type="AlphaFoldDB" id="J4WFX2"/>
<keyword evidence="2" id="KW-1185">Reference proteome</keyword>
<accession>J4WFX2</accession>
<dbReference type="Proteomes" id="UP000005244">
    <property type="component" value="Unassembled WGS sequence"/>
</dbReference>
<sequence>MFNFFHPLIKKHICYIINILLNKFIKFCIKKYLNKYRYFFVFLF</sequence>
<name>J4WFX2_9FIRM</name>
<dbReference type="EMBL" id="ALNK01000010">
    <property type="protein sequence ID" value="EJU24126.1"/>
    <property type="molecule type" value="Genomic_DNA"/>
</dbReference>
<comment type="caution">
    <text evidence="1">The sequence shown here is derived from an EMBL/GenBank/DDBJ whole genome shotgun (WGS) entry which is preliminary data.</text>
</comment>
<evidence type="ECO:0000313" key="1">
    <source>
        <dbReference type="EMBL" id="EJU24126.1"/>
    </source>
</evidence>
<reference evidence="1 2" key="1">
    <citation type="submission" date="2012-07" db="EMBL/GenBank/DDBJ databases">
        <authorList>
            <person name="Durkin A.S."/>
            <person name="McCorrison J."/>
            <person name="Torralba M."/>
            <person name="Gillis M."/>
            <person name="Methe B."/>
            <person name="Sutton G."/>
            <person name="Nelson K.E."/>
        </authorList>
    </citation>
    <scope>NUCLEOTIDE SEQUENCE [LARGE SCALE GENOMIC DNA]</scope>
    <source>
        <strain evidence="1 2">OBRC8</strain>
    </source>
</reference>
<proteinExistence type="predicted"/>
<gene>
    <name evidence="1" type="ORF">HMPREF1143_1399</name>
</gene>